<dbReference type="OrthoDB" id="333024at2759"/>
<feature type="binding site" evidence="17">
    <location>
        <position position="114"/>
    </location>
    <ligand>
        <name>FAD</name>
        <dbReference type="ChEBI" id="CHEBI:57692"/>
    </ligand>
</feature>
<keyword evidence="12" id="KW-0249">Electron transport</keyword>
<evidence type="ECO:0000256" key="18">
    <source>
        <dbReference type="PIRSR" id="PIRSR000362-2"/>
    </source>
</evidence>
<evidence type="ECO:0000256" key="5">
    <source>
        <dbReference type="ARBA" id="ARBA00013219"/>
    </source>
</evidence>
<dbReference type="InterPro" id="IPR055275">
    <property type="entry name" value="Ferredox_Rdtase"/>
</dbReference>
<dbReference type="FunFam" id="3.50.50.60:FF:000036">
    <property type="entry name" value="NADPH:adrenodoxin oxidoreductase, mitochondrial"/>
    <property type="match status" value="1"/>
</dbReference>
<evidence type="ECO:0000259" key="20">
    <source>
        <dbReference type="Pfam" id="PF07992"/>
    </source>
</evidence>
<dbReference type="SUPFAM" id="SSF51971">
    <property type="entry name" value="Nucleotide-binding domain"/>
    <property type="match status" value="1"/>
</dbReference>
<dbReference type="RefSeq" id="XP_066917380.1">
    <property type="nucleotide sequence ID" value="XM_067061279.1"/>
</dbReference>
<keyword evidence="9 16" id="KW-0274">FAD</keyword>
<dbReference type="UniPathway" id="UPA00296"/>
<dbReference type="Proteomes" id="UP000594262">
    <property type="component" value="Unplaced"/>
</dbReference>
<reference evidence="21" key="1">
    <citation type="submission" date="2021-01" db="UniProtKB">
        <authorList>
            <consortium name="EnsemblMetazoa"/>
        </authorList>
    </citation>
    <scope>IDENTIFICATION</scope>
</reference>
<keyword evidence="10 16" id="KW-0521">NADP</keyword>
<dbReference type="GeneID" id="136804671"/>
<organism evidence="21 22">
    <name type="scientific">Clytia hemisphaerica</name>
    <dbReference type="NCBI Taxonomy" id="252671"/>
    <lineage>
        <taxon>Eukaryota</taxon>
        <taxon>Metazoa</taxon>
        <taxon>Cnidaria</taxon>
        <taxon>Hydrozoa</taxon>
        <taxon>Hydroidolina</taxon>
        <taxon>Leptothecata</taxon>
        <taxon>Obeliida</taxon>
        <taxon>Clytiidae</taxon>
        <taxon>Clytia</taxon>
    </lineage>
</organism>
<dbReference type="Gene3D" id="3.40.50.720">
    <property type="entry name" value="NAD(P)-binding Rossmann-like Domain"/>
    <property type="match status" value="1"/>
</dbReference>
<keyword evidence="8 16" id="KW-0285">Flavoprotein</keyword>
<keyword evidence="22" id="KW-1185">Reference proteome</keyword>
<evidence type="ECO:0000256" key="17">
    <source>
        <dbReference type="PIRSR" id="PIRSR000362-1"/>
    </source>
</evidence>
<evidence type="ECO:0000256" key="12">
    <source>
        <dbReference type="ARBA" id="ARBA00022982"/>
    </source>
</evidence>
<evidence type="ECO:0000256" key="2">
    <source>
        <dbReference type="ARBA" id="ARBA00004173"/>
    </source>
</evidence>
<evidence type="ECO:0000256" key="6">
    <source>
        <dbReference type="ARBA" id="ARBA00016287"/>
    </source>
</evidence>
<evidence type="ECO:0000256" key="7">
    <source>
        <dbReference type="ARBA" id="ARBA00022448"/>
    </source>
</evidence>
<comment type="pathway">
    <text evidence="3">Steroid metabolism; cholesterol metabolism.</text>
</comment>
<accession>A0A7M5UA06</accession>
<evidence type="ECO:0000256" key="15">
    <source>
        <dbReference type="ARBA" id="ARBA00048933"/>
    </source>
</evidence>
<dbReference type="GO" id="GO:0008203">
    <property type="term" value="P:cholesterol metabolic process"/>
    <property type="evidence" value="ECO:0007669"/>
    <property type="project" value="UniProtKB-UniPathway"/>
</dbReference>
<protein>
    <recommendedName>
        <fullName evidence="6 16">NADPH:adrenodoxin oxidoreductase, mitochondrial</fullName>
        <ecNumber evidence="5 16">1.18.1.6</ecNumber>
    </recommendedName>
</protein>
<evidence type="ECO:0000256" key="4">
    <source>
        <dbReference type="ARBA" id="ARBA00008312"/>
    </source>
</evidence>
<keyword evidence="13 16" id="KW-0560">Oxidoreductase</keyword>
<sequence length="501" mass="55438">MILSLAVRSIWRANTFVPLRCCCHGSQRVAKYSSVQSSPRVGIVGSGPAGFYTAQYILKHHPTAQVDIFEKLPVPFGLVRYGVAPDHPEVKNATNTFEEVAQNERFRFFGNVNIGQDLKAVDLQSAYNAVVFAYGADDDKRLHIEGEDGKGVIAARSFVGWYNGLPAHAELSPNLDCETAVVVGHGNVALDVARILLAPLALLEHTDICHHAIEALQNSRVKRVILLGRRGPLEVSFTIKELREMIRLDGTKPVLRAEDFVDIRPKVPEIVRQRRRLIDLMCKTALDEPSPKDSARFDAALKEWHLEFLSSPQEILLDDSNNVKGIRIQKNELIEDEDGSTVAKATDQTVDIECGMVLRSIGYKSIPLQEGVPFDNKMGVIPNINGRVVQQAGSKELVKGLYCSGWVKHGPVGVIVTTMNEAFATAETIVKDLNAGAVNQETNISDVGELLRGRGVNFVSYEDYQKIDMEEIWRGKQSSKPREKIVDTSEMLDFASHDGKS</sequence>
<evidence type="ECO:0000256" key="13">
    <source>
        <dbReference type="ARBA" id="ARBA00023002"/>
    </source>
</evidence>
<feature type="binding site" evidence="17">
    <location>
        <position position="70"/>
    </location>
    <ligand>
        <name>FAD</name>
        <dbReference type="ChEBI" id="CHEBI:57692"/>
    </ligand>
</feature>
<feature type="region of interest" description="Disordered" evidence="19">
    <location>
        <begin position="478"/>
        <end position="501"/>
    </location>
</feature>
<feature type="binding site" evidence="17">
    <location>
        <position position="406"/>
    </location>
    <ligand>
        <name>FAD</name>
        <dbReference type="ChEBI" id="CHEBI:57692"/>
    </ligand>
</feature>
<evidence type="ECO:0000256" key="8">
    <source>
        <dbReference type="ARBA" id="ARBA00022630"/>
    </source>
</evidence>
<proteinExistence type="inferred from homology"/>
<evidence type="ECO:0000256" key="10">
    <source>
        <dbReference type="ARBA" id="ARBA00022857"/>
    </source>
</evidence>
<dbReference type="AlphaFoldDB" id="A0A7M5UA06"/>
<evidence type="ECO:0000256" key="11">
    <source>
        <dbReference type="ARBA" id="ARBA00022946"/>
    </source>
</evidence>
<feature type="binding site" evidence="17">
    <location>
        <begin position="413"/>
        <end position="415"/>
    </location>
    <ligand>
        <name>FAD</name>
        <dbReference type="ChEBI" id="CHEBI:57692"/>
    </ligand>
</feature>
<dbReference type="InterPro" id="IPR021163">
    <property type="entry name" value="Ferredox_Rdtase_adrenod"/>
</dbReference>
<keyword evidence="7" id="KW-0813">Transport</keyword>
<feature type="binding site" evidence="18">
    <location>
        <position position="241"/>
    </location>
    <ligand>
        <name>NADP(+)</name>
        <dbReference type="ChEBI" id="CHEBI:58349"/>
    </ligand>
</feature>
<dbReference type="Pfam" id="PF07992">
    <property type="entry name" value="Pyr_redox_2"/>
    <property type="match status" value="1"/>
</dbReference>
<dbReference type="PRINTS" id="PR00419">
    <property type="entry name" value="ADXRDTASE"/>
</dbReference>
<comment type="subcellular location">
    <subcellularLocation>
        <location evidence="2 16">Mitochondrion</location>
    </subcellularLocation>
</comment>
<comment type="catalytic activity">
    <reaction evidence="15 16">
        <text>2 reduced [adrenodoxin] + NADP(+) + H(+) = 2 oxidized [adrenodoxin] + NADPH</text>
        <dbReference type="Rhea" id="RHEA:42312"/>
        <dbReference type="Rhea" id="RHEA-COMP:9998"/>
        <dbReference type="Rhea" id="RHEA-COMP:9999"/>
        <dbReference type="ChEBI" id="CHEBI:15378"/>
        <dbReference type="ChEBI" id="CHEBI:33737"/>
        <dbReference type="ChEBI" id="CHEBI:33738"/>
        <dbReference type="ChEBI" id="CHEBI:57783"/>
        <dbReference type="ChEBI" id="CHEBI:58349"/>
        <dbReference type="EC" id="1.18.1.6"/>
    </reaction>
</comment>
<feature type="domain" description="FAD/NAD(P)-binding" evidence="20">
    <location>
        <begin position="40"/>
        <end position="196"/>
    </location>
</feature>
<dbReference type="EC" id="1.18.1.6" evidence="5 16"/>
<name>A0A7M5UA06_9CNID</name>
<evidence type="ECO:0000256" key="14">
    <source>
        <dbReference type="ARBA" id="ARBA00023128"/>
    </source>
</evidence>
<feature type="binding site" evidence="17">
    <location>
        <position position="78"/>
    </location>
    <ligand>
        <name>FAD</name>
        <dbReference type="ChEBI" id="CHEBI:57692"/>
    </ligand>
</feature>
<comment type="cofactor">
    <cofactor evidence="1 16 17">
        <name>FAD</name>
        <dbReference type="ChEBI" id="CHEBI:57692"/>
    </cofactor>
</comment>
<feature type="compositionally biased region" description="Basic and acidic residues" evidence="19">
    <location>
        <begin position="478"/>
        <end position="487"/>
    </location>
</feature>
<evidence type="ECO:0000256" key="9">
    <source>
        <dbReference type="ARBA" id="ARBA00022827"/>
    </source>
</evidence>
<feature type="binding site" evidence="17">
    <location>
        <position position="49"/>
    </location>
    <ligand>
        <name>FAD</name>
        <dbReference type="ChEBI" id="CHEBI:57692"/>
    </ligand>
</feature>
<dbReference type="GO" id="GO:0005739">
    <property type="term" value="C:mitochondrion"/>
    <property type="evidence" value="ECO:0007669"/>
    <property type="project" value="UniProtKB-SubCell"/>
</dbReference>
<evidence type="ECO:0000256" key="1">
    <source>
        <dbReference type="ARBA" id="ARBA00001974"/>
    </source>
</evidence>
<evidence type="ECO:0000256" key="16">
    <source>
        <dbReference type="PIRNR" id="PIRNR000362"/>
    </source>
</evidence>
<dbReference type="InterPro" id="IPR036188">
    <property type="entry name" value="FAD/NAD-bd_sf"/>
</dbReference>
<dbReference type="PIRSF" id="PIRSF000362">
    <property type="entry name" value="FNR"/>
    <property type="match status" value="1"/>
</dbReference>
<feature type="binding site" evidence="18">
    <location>
        <begin position="185"/>
        <end position="188"/>
    </location>
    <ligand>
        <name>NADP(+)</name>
        <dbReference type="ChEBI" id="CHEBI:58349"/>
    </ligand>
</feature>
<comment type="similarity">
    <text evidence="4 16">Belongs to the ferredoxin--NADP reductase type 1 family.</text>
</comment>
<evidence type="ECO:0000256" key="19">
    <source>
        <dbReference type="SAM" id="MobiDB-lite"/>
    </source>
</evidence>
<dbReference type="EnsemblMetazoa" id="CLYHEMT008039.1">
    <property type="protein sequence ID" value="CLYHEMP008039.1"/>
    <property type="gene ID" value="CLYHEMG008039"/>
</dbReference>
<evidence type="ECO:0000313" key="21">
    <source>
        <dbReference type="EnsemblMetazoa" id="CLYHEMP008039.1"/>
    </source>
</evidence>
<feature type="binding site" evidence="18">
    <location>
        <position position="413"/>
    </location>
    <ligand>
        <name>NADP(+)</name>
        <dbReference type="ChEBI" id="CHEBI:58349"/>
    </ligand>
</feature>
<dbReference type="Gene3D" id="3.50.50.60">
    <property type="entry name" value="FAD/NAD(P)-binding domain"/>
    <property type="match status" value="1"/>
</dbReference>
<dbReference type="PANTHER" id="PTHR48467:SF1">
    <property type="entry name" value="GLUTAMATE SYNTHASE 1 [NADH], CHLOROPLASTIC-LIKE"/>
    <property type="match status" value="1"/>
</dbReference>
<evidence type="ECO:0000313" key="22">
    <source>
        <dbReference type="Proteomes" id="UP000594262"/>
    </source>
</evidence>
<keyword evidence="11" id="KW-0809">Transit peptide</keyword>
<evidence type="ECO:0000256" key="3">
    <source>
        <dbReference type="ARBA" id="ARBA00004731"/>
    </source>
</evidence>
<feature type="binding site" evidence="18">
    <location>
        <begin position="229"/>
        <end position="230"/>
    </location>
    <ligand>
        <name>NADP(+)</name>
        <dbReference type="ChEBI" id="CHEBI:58349"/>
    </ligand>
</feature>
<keyword evidence="14 16" id="KW-0496">Mitochondrion</keyword>
<dbReference type="InterPro" id="IPR023753">
    <property type="entry name" value="FAD/NAD-binding_dom"/>
</dbReference>
<dbReference type="PANTHER" id="PTHR48467">
    <property type="entry name" value="GLUTAMATE SYNTHASE 1 [NADH], CHLOROPLASTIC-LIKE"/>
    <property type="match status" value="1"/>
</dbReference>
<dbReference type="GO" id="GO:0016491">
    <property type="term" value="F:oxidoreductase activity"/>
    <property type="evidence" value="ECO:0007669"/>
    <property type="project" value="UniProtKB-KW"/>
</dbReference>